<keyword evidence="3 5" id="KW-1133">Transmembrane helix</keyword>
<dbReference type="Pfam" id="PF04932">
    <property type="entry name" value="Wzy_C"/>
    <property type="match status" value="1"/>
</dbReference>
<evidence type="ECO:0000256" key="4">
    <source>
        <dbReference type="ARBA" id="ARBA00023136"/>
    </source>
</evidence>
<evidence type="ECO:0000256" key="5">
    <source>
        <dbReference type="SAM" id="Phobius"/>
    </source>
</evidence>
<dbReference type="PANTHER" id="PTHR37422:SF17">
    <property type="entry name" value="O-ANTIGEN LIGASE"/>
    <property type="match status" value="1"/>
</dbReference>
<feature type="transmembrane region" description="Helical" evidence="5">
    <location>
        <begin position="7"/>
        <end position="28"/>
    </location>
</feature>
<feature type="transmembrane region" description="Helical" evidence="5">
    <location>
        <begin position="229"/>
        <end position="250"/>
    </location>
</feature>
<evidence type="ECO:0000259" key="6">
    <source>
        <dbReference type="Pfam" id="PF04932"/>
    </source>
</evidence>
<feature type="domain" description="O-antigen ligase-related" evidence="6">
    <location>
        <begin position="189"/>
        <end position="345"/>
    </location>
</feature>
<feature type="transmembrane region" description="Helical" evidence="5">
    <location>
        <begin position="183"/>
        <end position="199"/>
    </location>
</feature>
<evidence type="ECO:0000256" key="2">
    <source>
        <dbReference type="ARBA" id="ARBA00022692"/>
    </source>
</evidence>
<sequence>MTKTRRYCILSILLNGSLGLLPVMLMATSQGGSALFYVLLASSLAALACLPAPPDGSLRGYKTLAACIAVTLAAVLASQGGHHFASGSGSEFERAGRLVLGMLICLAALRRLDERDLWYPILGFAAAGWVAAITVAKLAWETQGRPETEEYNAVGYGNLLLLFGVLVVFSLGWRLTRYARTEFAVKLVTAVAAFYGFILTQTRTGWMAVPVFILIGVALFAHKAGRRKAIAACFIALAVAAAVGASSSALRHRVEMGVTELRKCEVAPLTNSSMCIRLQLWGAAWRMFEDEPLLGVGGGKPFAARLQAEEGRGVSTYVAQNFGEAHSDPLYTLATTGILGAIALLLAYFAPAWIFFKRLIRNGIPQEYRVAAAMGLAFCLGFAIFGLTELMFRGMRTVSFYAVSVAWLLAASHSATSSYGQSHRRSI</sequence>
<comment type="caution">
    <text evidence="7">The sequence shown here is derived from an EMBL/GenBank/DDBJ whole genome shotgun (WGS) entry which is preliminary data.</text>
</comment>
<name>A0A261S3W9_9BORD</name>
<feature type="transmembrane region" description="Helical" evidence="5">
    <location>
        <begin position="205"/>
        <end position="222"/>
    </location>
</feature>
<keyword evidence="4 5" id="KW-0472">Membrane</keyword>
<feature type="transmembrane region" description="Helical" evidence="5">
    <location>
        <begin position="64"/>
        <end position="82"/>
    </location>
</feature>
<evidence type="ECO:0000256" key="1">
    <source>
        <dbReference type="ARBA" id="ARBA00004141"/>
    </source>
</evidence>
<organism evidence="7 8">
    <name type="scientific">Bordetella genomosp. 10</name>
    <dbReference type="NCBI Taxonomy" id="1416804"/>
    <lineage>
        <taxon>Bacteria</taxon>
        <taxon>Pseudomonadati</taxon>
        <taxon>Pseudomonadota</taxon>
        <taxon>Betaproteobacteria</taxon>
        <taxon>Burkholderiales</taxon>
        <taxon>Alcaligenaceae</taxon>
        <taxon>Bordetella</taxon>
    </lineage>
</organism>
<feature type="transmembrane region" description="Helical" evidence="5">
    <location>
        <begin position="330"/>
        <end position="356"/>
    </location>
</feature>
<evidence type="ECO:0000256" key="3">
    <source>
        <dbReference type="ARBA" id="ARBA00022989"/>
    </source>
</evidence>
<feature type="transmembrane region" description="Helical" evidence="5">
    <location>
        <begin position="94"/>
        <end position="110"/>
    </location>
</feature>
<proteinExistence type="predicted"/>
<comment type="subcellular location">
    <subcellularLocation>
        <location evidence="1">Membrane</location>
        <topology evidence="1">Multi-pass membrane protein</topology>
    </subcellularLocation>
</comment>
<keyword evidence="8" id="KW-1185">Reference proteome</keyword>
<feature type="transmembrane region" description="Helical" evidence="5">
    <location>
        <begin position="156"/>
        <end position="176"/>
    </location>
</feature>
<dbReference type="RefSeq" id="WP_094856456.1">
    <property type="nucleotide sequence ID" value="NZ_NEVM01000005.1"/>
</dbReference>
<feature type="transmembrane region" description="Helical" evidence="5">
    <location>
        <begin position="368"/>
        <end position="392"/>
    </location>
</feature>
<dbReference type="Proteomes" id="UP000216020">
    <property type="component" value="Unassembled WGS sequence"/>
</dbReference>
<dbReference type="GO" id="GO:0016020">
    <property type="term" value="C:membrane"/>
    <property type="evidence" value="ECO:0007669"/>
    <property type="project" value="UniProtKB-SubCell"/>
</dbReference>
<dbReference type="AlphaFoldDB" id="A0A261S3W9"/>
<feature type="transmembrane region" description="Helical" evidence="5">
    <location>
        <begin position="34"/>
        <end position="52"/>
    </location>
</feature>
<feature type="transmembrane region" description="Helical" evidence="5">
    <location>
        <begin position="117"/>
        <end position="136"/>
    </location>
</feature>
<reference evidence="8" key="1">
    <citation type="submission" date="2017-05" db="EMBL/GenBank/DDBJ databases">
        <title>Complete and WGS of Bordetella genogroups.</title>
        <authorList>
            <person name="Spilker T."/>
            <person name="Lipuma J."/>
        </authorList>
    </citation>
    <scope>NUCLEOTIDE SEQUENCE [LARGE SCALE GENOMIC DNA]</scope>
    <source>
        <strain evidence="8">AU16122</strain>
    </source>
</reference>
<keyword evidence="2 5" id="KW-0812">Transmembrane</keyword>
<protein>
    <recommendedName>
        <fullName evidence="6">O-antigen ligase-related domain-containing protein</fullName>
    </recommendedName>
</protein>
<evidence type="ECO:0000313" key="8">
    <source>
        <dbReference type="Proteomes" id="UP000216020"/>
    </source>
</evidence>
<evidence type="ECO:0000313" key="7">
    <source>
        <dbReference type="EMBL" id="OZI32049.1"/>
    </source>
</evidence>
<feature type="transmembrane region" description="Helical" evidence="5">
    <location>
        <begin position="398"/>
        <end position="416"/>
    </location>
</feature>
<dbReference type="EMBL" id="NEVM01000005">
    <property type="protein sequence ID" value="OZI32049.1"/>
    <property type="molecule type" value="Genomic_DNA"/>
</dbReference>
<dbReference type="OrthoDB" id="8576060at2"/>
<dbReference type="PANTHER" id="PTHR37422">
    <property type="entry name" value="TEICHURONIC ACID BIOSYNTHESIS PROTEIN TUAE"/>
    <property type="match status" value="1"/>
</dbReference>
<dbReference type="InterPro" id="IPR007016">
    <property type="entry name" value="O-antigen_ligase-rel_domated"/>
</dbReference>
<accession>A0A261S3W9</accession>
<dbReference type="InterPro" id="IPR051533">
    <property type="entry name" value="WaaL-like"/>
</dbReference>
<gene>
    <name evidence="7" type="ORF">CAL29_29890</name>
</gene>